<sequence length="203" mass="22877">MKKPSSVFLFSILTLPTDLIKRGIAVKDPSHPHGLCLLIEDYPYDVDGLEIWSAIETWVQEYCSFYYPSDVFIQGDSELQSWWAEIHDVGHGDKKNEPWWPKMQTITKLTESCIMISGIPRICETNQNIERRIPSNLQPSVTNIADSSSYTLKSGLARSRVTSVFVSPLATSSSTSFEFSVIITTPFPDDSEHVDDLASERRG</sequence>
<evidence type="ECO:0000256" key="1">
    <source>
        <dbReference type="ARBA" id="ARBA00022723"/>
    </source>
</evidence>
<dbReference type="Pfam" id="PF00305">
    <property type="entry name" value="Lipoxygenase"/>
    <property type="match status" value="1"/>
</dbReference>
<keyword evidence="6" id="KW-1185">Reference proteome</keyword>
<feature type="domain" description="Lipoxygenase" evidence="4">
    <location>
        <begin position="1"/>
        <end position="116"/>
    </location>
</feature>
<dbReference type="InterPro" id="IPR036226">
    <property type="entry name" value="LipOase_C_sf"/>
</dbReference>
<keyword evidence="3" id="KW-0560">Oxidoreductase</keyword>
<dbReference type="SUPFAM" id="SSF48484">
    <property type="entry name" value="Lipoxigenase"/>
    <property type="match status" value="1"/>
</dbReference>
<accession>A0A835H5W7</accession>
<proteinExistence type="predicted"/>
<comment type="caution">
    <text evidence="5">The sequence shown here is derived from an EMBL/GenBank/DDBJ whole genome shotgun (WGS) entry which is preliminary data.</text>
</comment>
<dbReference type="GO" id="GO:0034440">
    <property type="term" value="P:lipid oxidation"/>
    <property type="evidence" value="ECO:0007669"/>
    <property type="project" value="InterPro"/>
</dbReference>
<dbReference type="EMBL" id="JADFTS010000008">
    <property type="protein sequence ID" value="KAF9592684.1"/>
    <property type="molecule type" value="Genomic_DNA"/>
</dbReference>
<dbReference type="Gene3D" id="1.20.245.10">
    <property type="entry name" value="Lipoxygenase-1, Domain 5"/>
    <property type="match status" value="1"/>
</dbReference>
<protein>
    <recommendedName>
        <fullName evidence="4">Lipoxygenase domain-containing protein</fullName>
    </recommendedName>
</protein>
<dbReference type="PROSITE" id="PS51393">
    <property type="entry name" value="LIPOXYGENASE_3"/>
    <property type="match status" value="1"/>
</dbReference>
<reference evidence="5 6" key="1">
    <citation type="submission" date="2020-10" db="EMBL/GenBank/DDBJ databases">
        <title>The Coptis chinensis genome and diversification of protoberbering-type alkaloids.</title>
        <authorList>
            <person name="Wang B."/>
            <person name="Shu S."/>
            <person name="Song C."/>
            <person name="Liu Y."/>
        </authorList>
    </citation>
    <scope>NUCLEOTIDE SEQUENCE [LARGE SCALE GENOMIC DNA]</scope>
    <source>
        <strain evidence="5">HL-2020</strain>
        <tissue evidence="5">Leaf</tissue>
    </source>
</reference>
<evidence type="ECO:0000313" key="6">
    <source>
        <dbReference type="Proteomes" id="UP000631114"/>
    </source>
</evidence>
<gene>
    <name evidence="5" type="ORF">IFM89_016761</name>
</gene>
<dbReference type="GO" id="GO:0046872">
    <property type="term" value="F:metal ion binding"/>
    <property type="evidence" value="ECO:0007669"/>
    <property type="project" value="UniProtKB-KW"/>
</dbReference>
<dbReference type="GO" id="GO:0016702">
    <property type="term" value="F:oxidoreductase activity, acting on single donors with incorporation of molecular oxygen, incorporation of two atoms of oxygen"/>
    <property type="evidence" value="ECO:0007669"/>
    <property type="project" value="InterPro"/>
</dbReference>
<evidence type="ECO:0000259" key="4">
    <source>
        <dbReference type="PROSITE" id="PS51393"/>
    </source>
</evidence>
<evidence type="ECO:0000313" key="5">
    <source>
        <dbReference type="EMBL" id="KAF9592684.1"/>
    </source>
</evidence>
<organism evidence="5 6">
    <name type="scientific">Coptis chinensis</name>
    <dbReference type="NCBI Taxonomy" id="261450"/>
    <lineage>
        <taxon>Eukaryota</taxon>
        <taxon>Viridiplantae</taxon>
        <taxon>Streptophyta</taxon>
        <taxon>Embryophyta</taxon>
        <taxon>Tracheophyta</taxon>
        <taxon>Spermatophyta</taxon>
        <taxon>Magnoliopsida</taxon>
        <taxon>Ranunculales</taxon>
        <taxon>Ranunculaceae</taxon>
        <taxon>Coptidoideae</taxon>
        <taxon>Coptis</taxon>
    </lineage>
</organism>
<dbReference type="PANTHER" id="PTHR11771">
    <property type="entry name" value="LIPOXYGENASE"/>
    <property type="match status" value="1"/>
</dbReference>
<keyword evidence="2" id="KW-0223">Dioxygenase</keyword>
<dbReference type="OrthoDB" id="407298at2759"/>
<dbReference type="Proteomes" id="UP000631114">
    <property type="component" value="Unassembled WGS sequence"/>
</dbReference>
<evidence type="ECO:0000256" key="2">
    <source>
        <dbReference type="ARBA" id="ARBA00022964"/>
    </source>
</evidence>
<dbReference type="InterPro" id="IPR013819">
    <property type="entry name" value="LipOase_C"/>
</dbReference>
<evidence type="ECO:0000256" key="3">
    <source>
        <dbReference type="ARBA" id="ARBA00023002"/>
    </source>
</evidence>
<keyword evidence="1" id="KW-0479">Metal-binding</keyword>
<name>A0A835H5W7_9MAGN</name>
<dbReference type="InterPro" id="IPR000907">
    <property type="entry name" value="LipOase"/>
</dbReference>
<dbReference type="AlphaFoldDB" id="A0A835H5W7"/>